<dbReference type="InterPro" id="IPR056737">
    <property type="entry name" value="Beta-prop_ATRN-MKLN-like"/>
</dbReference>
<dbReference type="Gene3D" id="2.120.10.80">
    <property type="entry name" value="Kelch-type beta propeller"/>
    <property type="match status" value="1"/>
</dbReference>
<dbReference type="InterPro" id="IPR011042">
    <property type="entry name" value="6-blade_b-propeller_TolB-like"/>
</dbReference>
<dbReference type="Gene3D" id="2.60.120.1560">
    <property type="match status" value="1"/>
</dbReference>
<protein>
    <submittedName>
        <fullName evidence="10">Choice-of-anchor D domain-containing protein</fullName>
    </submittedName>
</protein>
<dbReference type="SMART" id="SM00758">
    <property type="entry name" value="PA14"/>
    <property type="match status" value="1"/>
</dbReference>
<evidence type="ECO:0000256" key="1">
    <source>
        <dbReference type="ARBA" id="ARBA00004138"/>
    </source>
</evidence>
<dbReference type="Pfam" id="PF24981">
    <property type="entry name" value="Beta-prop_ATRN-LZTR1"/>
    <property type="match status" value="1"/>
</dbReference>
<dbReference type="SMART" id="SM00089">
    <property type="entry name" value="PKD"/>
    <property type="match status" value="2"/>
</dbReference>
<dbReference type="InterPro" id="IPR035986">
    <property type="entry name" value="PKD_dom_sf"/>
</dbReference>
<dbReference type="SUPFAM" id="SSF117281">
    <property type="entry name" value="Kelch motif"/>
    <property type="match status" value="1"/>
</dbReference>
<dbReference type="InterPro" id="IPR022409">
    <property type="entry name" value="PKD/Chitinase_dom"/>
</dbReference>
<evidence type="ECO:0000256" key="6">
    <source>
        <dbReference type="ARBA" id="ARBA00023069"/>
    </source>
</evidence>
<name>A0A3D8LB50_9BACT</name>
<dbReference type="InterPro" id="IPR008979">
    <property type="entry name" value="Galactose-bd-like_sf"/>
</dbReference>
<sequence length="2038" mass="214136">MSKTFTTRSVWKTVFWICTIIFLLFAVPDSWAQTNDKPTKEKKKKAKLPPEDLTGVMLANIQYSFSSSGLQGVSLVNPTSLQFGPDGRLYVSQQNGIIKAFTVVRNAANDYAVTATETIGLINQIANYNDDGALNTNVKTRQVTGILMTGTAAQPVLYVSSSDSRIGGGSSSGDKNLDTNSGIVSRLTKTSSGWQKVDLVKGLPRSEENHAVNGMQLDEQTNTLYLAVGGFTNAGSPSNNFAFITEYALGAAILSIDLDAIEAMPTQGSGSSAYKYNLPTLDDPTRANNPDGSDVNDPFGGNDGLNQAKLVAGGPVQVFSPGYRNAYDLVITKTPGNEGRMYTIDNGANGGWGGHPENEGSDGRVTNNYVSGEPGSTGPGPNDPKVNNLDNLHYIGNINTYVPGSHYAGHPAPTRANPAGAGLYTHDGTTGVWRTSKTGTHPLPADWPPVPLAMANPVEGDFQNPGETDLALLTFSTSTNGLVEYTASNFDGSMQGALLAAGYNGNIFKINLTEDGSNVTNLKSSTNKLNQDIAFASGFGSQPLDVTAQGDADIFPGSVWAATYGSDVITIFEPQDFSTCSGIYSTTMDDDADGYSNADEIDNATNPCSASSMPMDSDQDLLSDLNDPDDDNDGLGDDVDYFALDANNGLSTYLPIEYDLFNNHPGTGLFGLGFDGLMSNMQPENDYYNLYEEENLIAGGAVGAFSVVAVSAGDALGALNNQENAFQFGVNVNAATGAFTVQTGMLGPFFDNQAPQGAQSQGLYIGTGDQDNYLKITLNANSGQGGIEVVYENAGQPISQQFALIGGMPGSSLELFLSVDPAAGTVQPKYSQDGGAVINLGTPVQVSGALLEAIQGAPALAVGIISTSRDAGSFTATWDLIKVTTDPVTTTGSWQADIPTSGAPTARHENAFVQAGDKFYLLGGRGVKPVQVYDPATKTWANKASTPIELHHFQAVTIDGLIYVAGAFTGGYPYEKPVPKVYIYNPVTDKWLDGPTIPETRRRGSAGVVVHNKKIYLVSGITDGHSSGHVAWFDEYDLLTNTWKTLPDAPRARDHYHAAVINNKLYLAGGRRSSDATGETFKLTVPEVDVFDFETNKWETLPSSSNIPTQRAGTATAVLGDELLVIGGESGSQSTAHVETEAFNVRTNSWRRLADLVRGRHGTQAITSNNGIYIVAGSGSRGGSPELSSQEAFYMFAPSTPDGFALTESKLNAPSSVSFGAVDVNASSSKTITISNSEGNQDIAVSAITIKDASSFSYSAPYSFPFLLPVGQSLDITVTFSPTTSEAQKAEMLITHSGVNGSTAVALNGESGAIAASPGSVHFFSQQAGTTSEAQIVTLTNNATTSVEISSVSIAGANSSDFAHNFLQPVILEAEASTSVMITFLPASPGTKVAGLSIKHSGSTTPLEVGLTGEGIDNTSGTAAVYRINTGGKELVNSIGTFAADNYFSPVPGYTHSTSTAITGTEDGAMYQTERSTDTNNGTFSYTLPVSNGQYTVVLHFAEIFWSGAGQRVFDVSLEGVKVLDNYDIVKKAGGQFKAIKETFTVNVSDGNLNMYFSALTSDGGVNRPKVSAIEVKASSGMNQAPMVDAGPDMIVTLPTNSVQLSGSGTDTDGTISSYSWSQVSGPGTATFSSKTVASPTVSGLVEGDYTFRLTVTDNGELSATDEVRVLVSPAAPVNQAPVADAGSDITITLPVNSVALSGSGTDTDGTISSYSWSQVSGPGTATFSSRTVASPTVSALVEGAYVFRLTVTDNGGAKATDDVTVTVRPATTTACTASGTILREHWGGVTGSSVADIPLQATPSSTSQLPLFEAPSGLGSSYGARVRGYICPPQTGSYTFFIASDDNSELWLSTDENPGNRQKIASVSGWTNARDWNKYASQKSAAIQLEAGRKYYIEALHKQSWGADNLAVGWQLPDGTQERPIPGGRLSPYMSATAHSTSIIQPASLTNGMLPDDGVVVVPNPFTSSVTIYLSGEASKVEYLTIADLAGRVVYEQAVKATESELHLSLPQLNIGLYILNLQDSSGIKKSIKLIKQ</sequence>
<dbReference type="InterPro" id="IPR053879">
    <property type="entry name" value="HYDIN_VesB_CFA65-like_Ig"/>
</dbReference>
<keyword evidence="11" id="KW-1185">Reference proteome</keyword>
<feature type="domain" description="PA14" evidence="9">
    <location>
        <begin position="1777"/>
        <end position="1930"/>
    </location>
</feature>
<dbReference type="SUPFAM" id="SSF49299">
    <property type="entry name" value="PKD domain"/>
    <property type="match status" value="2"/>
</dbReference>
<dbReference type="Pfam" id="PF22544">
    <property type="entry name" value="HYDIN_VesB_CFA65-like_Ig"/>
    <property type="match status" value="1"/>
</dbReference>
<feature type="region of interest" description="Disordered" evidence="8">
    <location>
        <begin position="596"/>
        <end position="634"/>
    </location>
</feature>
<accession>A0A3D8LB50</accession>
<dbReference type="GO" id="GO:0005737">
    <property type="term" value="C:cytoplasm"/>
    <property type="evidence" value="ECO:0007669"/>
    <property type="project" value="UniProtKB-SubCell"/>
</dbReference>
<dbReference type="SMART" id="SM00612">
    <property type="entry name" value="Kelch"/>
    <property type="match status" value="5"/>
</dbReference>
<evidence type="ECO:0000256" key="4">
    <source>
        <dbReference type="ARBA" id="ARBA00022490"/>
    </source>
</evidence>
<feature type="compositionally biased region" description="Acidic residues" evidence="8">
    <location>
        <begin position="617"/>
        <end position="634"/>
    </location>
</feature>
<dbReference type="InterPro" id="IPR026444">
    <property type="entry name" value="Secre_tail"/>
</dbReference>
<dbReference type="OrthoDB" id="175993at2"/>
<evidence type="ECO:0000259" key="9">
    <source>
        <dbReference type="PROSITE" id="PS51820"/>
    </source>
</evidence>
<dbReference type="EMBL" id="QRGR01000014">
    <property type="protein sequence ID" value="RDV14573.1"/>
    <property type="molecule type" value="Genomic_DNA"/>
</dbReference>
<dbReference type="NCBIfam" id="NF012200">
    <property type="entry name" value="choice_anch_D"/>
    <property type="match status" value="2"/>
</dbReference>
<keyword evidence="4" id="KW-0963">Cytoplasm</keyword>
<dbReference type="CDD" id="cd00146">
    <property type="entry name" value="PKD"/>
    <property type="match status" value="2"/>
</dbReference>
<keyword evidence="3" id="KW-0880">Kelch repeat</keyword>
<dbReference type="InterPro" id="IPR015915">
    <property type="entry name" value="Kelch-typ_b-propeller"/>
</dbReference>
<evidence type="ECO:0000256" key="8">
    <source>
        <dbReference type="SAM" id="MobiDB-lite"/>
    </source>
</evidence>
<dbReference type="RefSeq" id="WP_115566252.1">
    <property type="nucleotide sequence ID" value="NZ_QRGR01000014.1"/>
</dbReference>
<dbReference type="InterPro" id="IPR006652">
    <property type="entry name" value="Kelch_1"/>
</dbReference>
<dbReference type="PANTHER" id="PTHR46375:SF3">
    <property type="entry name" value="KELCH REPEAT AND BTB DOMAIN-CONTAINING PROTEIN 13"/>
    <property type="match status" value="1"/>
</dbReference>
<dbReference type="Gene3D" id="2.60.120.430">
    <property type="entry name" value="Galactose-binding lectin"/>
    <property type="match status" value="1"/>
</dbReference>
<evidence type="ECO:0000313" key="11">
    <source>
        <dbReference type="Proteomes" id="UP000256708"/>
    </source>
</evidence>
<comment type="subcellular location">
    <subcellularLocation>
        <location evidence="1">Cell projection</location>
        <location evidence="1">Cilium</location>
    </subcellularLocation>
    <subcellularLocation>
        <location evidence="2">Cytoplasm</location>
    </subcellularLocation>
</comment>
<dbReference type="Pfam" id="PF07691">
    <property type="entry name" value="PA14"/>
    <property type="match status" value="1"/>
</dbReference>
<dbReference type="Proteomes" id="UP000256708">
    <property type="component" value="Unassembled WGS sequence"/>
</dbReference>
<dbReference type="SUPFAM" id="SSF56988">
    <property type="entry name" value="Anthrax protective antigen"/>
    <property type="match status" value="1"/>
</dbReference>
<dbReference type="InterPro" id="IPR013783">
    <property type="entry name" value="Ig-like_fold"/>
</dbReference>
<dbReference type="NCBIfam" id="TIGR04183">
    <property type="entry name" value="Por_Secre_tail"/>
    <property type="match status" value="1"/>
</dbReference>
<dbReference type="Pfam" id="PF22352">
    <property type="entry name" value="K319L-like_PKD"/>
    <property type="match status" value="2"/>
</dbReference>
<dbReference type="InterPro" id="IPR011658">
    <property type="entry name" value="PA14_dom"/>
</dbReference>
<evidence type="ECO:0000256" key="2">
    <source>
        <dbReference type="ARBA" id="ARBA00004496"/>
    </source>
</evidence>
<comment type="caution">
    <text evidence="10">The sequence shown here is derived from an EMBL/GenBank/DDBJ whole genome shotgun (WGS) entry which is preliminary data.</text>
</comment>
<dbReference type="PANTHER" id="PTHR46375">
    <property type="entry name" value="KELCH REPEAT AND BTB DOMAIN-CONTAINING PROTEIN 13-RELATED"/>
    <property type="match status" value="1"/>
</dbReference>
<evidence type="ECO:0000256" key="5">
    <source>
        <dbReference type="ARBA" id="ARBA00022737"/>
    </source>
</evidence>
<gene>
    <name evidence="10" type="ORF">DXT99_14340</name>
</gene>
<dbReference type="InterPro" id="IPR037524">
    <property type="entry name" value="PA14/GLEYA"/>
</dbReference>
<dbReference type="Gene3D" id="2.60.40.10">
    <property type="entry name" value="Immunoglobulins"/>
    <property type="match status" value="4"/>
</dbReference>
<keyword evidence="6" id="KW-0969">Cilium</keyword>
<reference evidence="11" key="1">
    <citation type="submission" date="2018-08" db="EMBL/GenBank/DDBJ databases">
        <authorList>
            <person name="Liu Z.-W."/>
            <person name="Du Z.-J."/>
        </authorList>
    </citation>
    <scope>NUCLEOTIDE SEQUENCE [LARGE SCALE GENOMIC DNA]</scope>
    <source>
        <strain evidence="11">H4X</strain>
    </source>
</reference>
<dbReference type="Gene3D" id="2.120.10.30">
    <property type="entry name" value="TolB, C-terminal domain"/>
    <property type="match status" value="1"/>
</dbReference>
<evidence type="ECO:0000256" key="3">
    <source>
        <dbReference type="ARBA" id="ARBA00022441"/>
    </source>
</evidence>
<dbReference type="Pfam" id="PF18962">
    <property type="entry name" value="Por_Secre_tail"/>
    <property type="match status" value="1"/>
</dbReference>
<proteinExistence type="predicted"/>
<dbReference type="Pfam" id="PF11721">
    <property type="entry name" value="Malectin"/>
    <property type="match status" value="1"/>
</dbReference>
<dbReference type="InterPro" id="IPR052392">
    <property type="entry name" value="Kelch-BTB_domain-containing"/>
</dbReference>
<organism evidence="10 11">
    <name type="scientific">Pontibacter diazotrophicus</name>
    <dbReference type="NCBI Taxonomy" id="1400979"/>
    <lineage>
        <taxon>Bacteria</taxon>
        <taxon>Pseudomonadati</taxon>
        <taxon>Bacteroidota</taxon>
        <taxon>Cytophagia</taxon>
        <taxon>Cytophagales</taxon>
        <taxon>Hymenobacteraceae</taxon>
        <taxon>Pontibacter</taxon>
    </lineage>
</organism>
<evidence type="ECO:0000256" key="7">
    <source>
        <dbReference type="ARBA" id="ARBA00023273"/>
    </source>
</evidence>
<evidence type="ECO:0000313" key="10">
    <source>
        <dbReference type="EMBL" id="RDV14573.1"/>
    </source>
</evidence>
<dbReference type="Gene3D" id="2.130.10.80">
    <property type="entry name" value="Galactose oxidase/kelch, beta-propeller"/>
    <property type="match status" value="1"/>
</dbReference>
<dbReference type="InterPro" id="IPR037293">
    <property type="entry name" value="Gal_Oxidase_central_sf"/>
</dbReference>
<keyword evidence="7" id="KW-0966">Cell projection</keyword>
<dbReference type="PROSITE" id="PS51820">
    <property type="entry name" value="PA14"/>
    <property type="match status" value="1"/>
</dbReference>
<dbReference type="InterPro" id="IPR021720">
    <property type="entry name" value="Malectin_dom"/>
</dbReference>
<dbReference type="SUPFAM" id="SSF49785">
    <property type="entry name" value="Galactose-binding domain-like"/>
    <property type="match status" value="1"/>
</dbReference>
<keyword evidence="5" id="KW-0677">Repeat</keyword>